<feature type="compositionally biased region" description="Acidic residues" evidence="1">
    <location>
        <begin position="197"/>
        <end position="214"/>
    </location>
</feature>
<evidence type="ECO:0000259" key="2">
    <source>
        <dbReference type="Pfam" id="PF08646"/>
    </source>
</evidence>
<evidence type="ECO:0000313" key="3">
    <source>
        <dbReference type="EMBL" id="GJT19468.1"/>
    </source>
</evidence>
<keyword evidence="4" id="KW-1185">Reference proteome</keyword>
<sequence length="255" mass="28765">MIPSCWSLMGLQARENLWPSLMGLSDTLSNWSYSWKQYIADVAGYITNVGRPIQQRTCSRTLDFYLANQSSSTLISDDADIHALKELRAENNVMEMTKEVMSVDFSETRVVRIDNIRTRKGWNFPTCGGDKCKKGVCRKLKGWWCNACDQEVAYHVLRFKLELGVSDETTHVVVVMFDETDSELVKCSADLIAQAEEESLDDDSNLEELEDSDAELSATPAEEKKKKRCVGYKVGRPGPGDYTSHGKAVRVMQNK</sequence>
<accession>A0ABQ5C0D0</accession>
<reference evidence="3" key="2">
    <citation type="submission" date="2022-01" db="EMBL/GenBank/DDBJ databases">
        <authorList>
            <person name="Yamashiro T."/>
            <person name="Shiraishi A."/>
            <person name="Satake H."/>
            <person name="Nakayama K."/>
        </authorList>
    </citation>
    <scope>NUCLEOTIDE SEQUENCE</scope>
</reference>
<dbReference type="Proteomes" id="UP001151760">
    <property type="component" value="Unassembled WGS sequence"/>
</dbReference>
<dbReference type="Pfam" id="PF08646">
    <property type="entry name" value="Rep_fac-A_C"/>
    <property type="match status" value="1"/>
</dbReference>
<evidence type="ECO:0000256" key="1">
    <source>
        <dbReference type="SAM" id="MobiDB-lite"/>
    </source>
</evidence>
<gene>
    <name evidence="3" type="ORF">Tco_0878174</name>
</gene>
<comment type="caution">
    <text evidence="3">The sequence shown here is derived from an EMBL/GenBank/DDBJ whole genome shotgun (WGS) entry which is preliminary data.</text>
</comment>
<dbReference type="EMBL" id="BQNB010013719">
    <property type="protein sequence ID" value="GJT19468.1"/>
    <property type="molecule type" value="Genomic_DNA"/>
</dbReference>
<dbReference type="Gene3D" id="2.40.50.140">
    <property type="entry name" value="Nucleic acid-binding proteins"/>
    <property type="match status" value="1"/>
</dbReference>
<protein>
    <submittedName>
        <fullName evidence="3">Nucleic acid-binding, OB-fold protein</fullName>
    </submittedName>
</protein>
<dbReference type="SUPFAM" id="SSF50249">
    <property type="entry name" value="Nucleic acid-binding proteins"/>
    <property type="match status" value="1"/>
</dbReference>
<proteinExistence type="predicted"/>
<feature type="region of interest" description="Disordered" evidence="1">
    <location>
        <begin position="197"/>
        <end position="255"/>
    </location>
</feature>
<feature type="domain" description="Replication factor A C-terminal" evidence="2">
    <location>
        <begin position="121"/>
        <end position="201"/>
    </location>
</feature>
<organism evidence="3 4">
    <name type="scientific">Tanacetum coccineum</name>
    <dbReference type="NCBI Taxonomy" id="301880"/>
    <lineage>
        <taxon>Eukaryota</taxon>
        <taxon>Viridiplantae</taxon>
        <taxon>Streptophyta</taxon>
        <taxon>Embryophyta</taxon>
        <taxon>Tracheophyta</taxon>
        <taxon>Spermatophyta</taxon>
        <taxon>Magnoliopsida</taxon>
        <taxon>eudicotyledons</taxon>
        <taxon>Gunneridae</taxon>
        <taxon>Pentapetalae</taxon>
        <taxon>asterids</taxon>
        <taxon>campanulids</taxon>
        <taxon>Asterales</taxon>
        <taxon>Asteraceae</taxon>
        <taxon>Asteroideae</taxon>
        <taxon>Anthemideae</taxon>
        <taxon>Anthemidinae</taxon>
        <taxon>Tanacetum</taxon>
    </lineage>
</organism>
<dbReference type="InterPro" id="IPR012340">
    <property type="entry name" value="NA-bd_OB-fold"/>
</dbReference>
<name>A0ABQ5C0D0_9ASTR</name>
<evidence type="ECO:0000313" key="4">
    <source>
        <dbReference type="Proteomes" id="UP001151760"/>
    </source>
</evidence>
<dbReference type="InterPro" id="IPR013955">
    <property type="entry name" value="Rep_factor-A_C"/>
</dbReference>
<reference evidence="3" key="1">
    <citation type="journal article" date="2022" name="Int. J. Mol. Sci.">
        <title>Draft Genome of Tanacetum Coccineum: Genomic Comparison of Closely Related Tanacetum-Family Plants.</title>
        <authorList>
            <person name="Yamashiro T."/>
            <person name="Shiraishi A."/>
            <person name="Nakayama K."/>
            <person name="Satake H."/>
        </authorList>
    </citation>
    <scope>NUCLEOTIDE SEQUENCE</scope>
</reference>